<dbReference type="Proteomes" id="UP000252415">
    <property type="component" value="Unassembled WGS sequence"/>
</dbReference>
<accession>A0A368W369</accession>
<reference evidence="1 2" key="1">
    <citation type="submission" date="2018-07" db="EMBL/GenBank/DDBJ databases">
        <title>Genomic Encyclopedia of Type Strains, Phase III (KMG-III): the genomes of soil and plant-associated and newly described type strains.</title>
        <authorList>
            <person name="Whitman W."/>
        </authorList>
    </citation>
    <scope>NUCLEOTIDE SEQUENCE [LARGE SCALE GENOMIC DNA]</scope>
    <source>
        <strain evidence="1 2">CECT 7506</strain>
    </source>
</reference>
<keyword evidence="2" id="KW-1185">Reference proteome</keyword>
<dbReference type="Gene3D" id="1.50.10.10">
    <property type="match status" value="1"/>
</dbReference>
<dbReference type="EMBL" id="QPJD01000004">
    <property type="protein sequence ID" value="RCW49369.1"/>
    <property type="molecule type" value="Genomic_DNA"/>
</dbReference>
<organism evidence="1 2">
    <name type="scientific">Paenibacillus prosopidis</name>
    <dbReference type="NCBI Taxonomy" id="630520"/>
    <lineage>
        <taxon>Bacteria</taxon>
        <taxon>Bacillati</taxon>
        <taxon>Bacillota</taxon>
        <taxon>Bacilli</taxon>
        <taxon>Bacillales</taxon>
        <taxon>Paenibacillaceae</taxon>
        <taxon>Paenibacillus</taxon>
    </lineage>
</organism>
<name>A0A368W369_9BACL</name>
<gene>
    <name evidence="1" type="ORF">DFP97_10427</name>
</gene>
<sequence>MNLTEKWPELADGQFVYVWGKLWGDQDEDSPFSISCYGSVNVYVNDIKSFASNTGSCRCGEYSSCSSRGQFLHYKKRLFIPGLQIMHHVYDYKFDKPNGVPWGRGNGWVLFSLSELLVHCRVETVDLLRTVLK</sequence>
<dbReference type="RefSeq" id="WP_114379293.1">
    <property type="nucleotide sequence ID" value="NZ_QPJD01000004.1"/>
</dbReference>
<evidence type="ECO:0000313" key="2">
    <source>
        <dbReference type="Proteomes" id="UP000252415"/>
    </source>
</evidence>
<dbReference type="GO" id="GO:0005975">
    <property type="term" value="P:carbohydrate metabolic process"/>
    <property type="evidence" value="ECO:0007669"/>
    <property type="project" value="InterPro"/>
</dbReference>
<dbReference type="InterPro" id="IPR012341">
    <property type="entry name" value="6hp_glycosidase-like_sf"/>
</dbReference>
<dbReference type="AlphaFoldDB" id="A0A368W369"/>
<protein>
    <submittedName>
        <fullName evidence="1">Uncharacterized protein</fullName>
    </submittedName>
</protein>
<proteinExistence type="predicted"/>
<comment type="caution">
    <text evidence="1">The sequence shown here is derived from an EMBL/GenBank/DDBJ whole genome shotgun (WGS) entry which is preliminary data.</text>
</comment>
<evidence type="ECO:0000313" key="1">
    <source>
        <dbReference type="EMBL" id="RCW49369.1"/>
    </source>
</evidence>
<dbReference type="OrthoDB" id="9807186at2"/>